<dbReference type="Pfam" id="PF03486">
    <property type="entry name" value="HI0933_like"/>
    <property type="match status" value="1"/>
</dbReference>
<organism evidence="2 3">
    <name type="scientific">[Clostridium] asparagiforme DSM 15981</name>
    <dbReference type="NCBI Taxonomy" id="518636"/>
    <lineage>
        <taxon>Bacteria</taxon>
        <taxon>Bacillati</taxon>
        <taxon>Bacillota</taxon>
        <taxon>Clostridia</taxon>
        <taxon>Lachnospirales</taxon>
        <taxon>Lachnospiraceae</taxon>
        <taxon>Enterocloster</taxon>
    </lineage>
</organism>
<name>C0D0W3_9FIRM</name>
<evidence type="ECO:0000313" key="2">
    <source>
        <dbReference type="EMBL" id="EEG55026.1"/>
    </source>
</evidence>
<feature type="domain" description="RsdA/BaiN/AoA(So)-like Rossmann fold-like" evidence="1">
    <location>
        <begin position="4"/>
        <end position="53"/>
    </location>
</feature>
<dbReference type="Gene3D" id="3.50.50.60">
    <property type="entry name" value="FAD/NAD(P)-binding domain"/>
    <property type="match status" value="1"/>
</dbReference>
<keyword evidence="3" id="KW-1185">Reference proteome</keyword>
<dbReference type="InterPro" id="IPR004792">
    <property type="entry name" value="BaiN-like"/>
</dbReference>
<reference evidence="2 3" key="1">
    <citation type="submission" date="2009-01" db="EMBL/GenBank/DDBJ databases">
        <authorList>
            <person name="Fulton L."/>
            <person name="Clifton S."/>
            <person name="Fulton B."/>
            <person name="Xu J."/>
            <person name="Minx P."/>
            <person name="Pepin K.H."/>
            <person name="Johnson M."/>
            <person name="Bhonagiri V."/>
            <person name="Nash W.E."/>
            <person name="Mardis E.R."/>
            <person name="Wilson R.K."/>
        </authorList>
    </citation>
    <scope>NUCLEOTIDE SEQUENCE [LARGE SCALE GENOMIC DNA]</scope>
    <source>
        <strain evidence="2 3">DSM 15981</strain>
    </source>
</reference>
<sequence length="53" mass="5426">MKRKIIIIGGGASGLVAAICGAREGAGVTIVEHMDRVGKKILSTGNGRCNMTN</sequence>
<protein>
    <recommendedName>
        <fullName evidence="1">RsdA/BaiN/AoA(So)-like Rossmann fold-like domain-containing protein</fullName>
    </recommendedName>
</protein>
<dbReference type="PANTHER" id="PTHR42887:SF2">
    <property type="entry name" value="OS12G0638800 PROTEIN"/>
    <property type="match status" value="1"/>
</dbReference>
<feature type="non-terminal residue" evidence="2">
    <location>
        <position position="53"/>
    </location>
</feature>
<dbReference type="EMBL" id="ACCJ01000191">
    <property type="protein sequence ID" value="EEG55026.1"/>
    <property type="molecule type" value="Genomic_DNA"/>
</dbReference>
<evidence type="ECO:0000313" key="3">
    <source>
        <dbReference type="Proteomes" id="UP000004756"/>
    </source>
</evidence>
<dbReference type="AlphaFoldDB" id="C0D0W3"/>
<evidence type="ECO:0000259" key="1">
    <source>
        <dbReference type="Pfam" id="PF03486"/>
    </source>
</evidence>
<accession>C0D0W3</accession>
<comment type="caution">
    <text evidence="2">The sequence shown here is derived from an EMBL/GenBank/DDBJ whole genome shotgun (WGS) entry which is preliminary data.</text>
</comment>
<dbReference type="SUPFAM" id="SSF51905">
    <property type="entry name" value="FAD/NAD(P)-binding domain"/>
    <property type="match status" value="1"/>
</dbReference>
<dbReference type="HOGENOM" id="CLU_211674_0_1_9"/>
<dbReference type="PANTHER" id="PTHR42887">
    <property type="entry name" value="OS12G0638800 PROTEIN"/>
    <property type="match status" value="1"/>
</dbReference>
<gene>
    <name evidence="2" type="ORF">CLOSTASPAR_02900</name>
</gene>
<dbReference type="InterPro" id="IPR057661">
    <property type="entry name" value="RsdA/BaiN/AoA(So)_Rossmann"/>
</dbReference>
<dbReference type="RefSeq" id="WP_007711733.1">
    <property type="nucleotide sequence ID" value="NZ_GG657592.1"/>
</dbReference>
<dbReference type="Proteomes" id="UP000004756">
    <property type="component" value="Unassembled WGS sequence"/>
</dbReference>
<reference evidence="2 3" key="2">
    <citation type="submission" date="2009-02" db="EMBL/GenBank/DDBJ databases">
        <title>Draft genome sequence of Clostridium asparagiforme (DSM 15981).</title>
        <authorList>
            <person name="Sudarsanam P."/>
            <person name="Ley R."/>
            <person name="Guruge J."/>
            <person name="Turnbaugh P.J."/>
            <person name="Mahowald M."/>
            <person name="Liep D."/>
            <person name="Gordon J."/>
        </authorList>
    </citation>
    <scope>NUCLEOTIDE SEQUENCE [LARGE SCALE GENOMIC DNA]</scope>
    <source>
        <strain evidence="2 3">DSM 15981</strain>
    </source>
</reference>
<proteinExistence type="predicted"/>
<dbReference type="InterPro" id="IPR036188">
    <property type="entry name" value="FAD/NAD-bd_sf"/>
</dbReference>